<comment type="caution">
    <text evidence="1">The sequence shown here is derived from an EMBL/GenBank/DDBJ whole genome shotgun (WGS) entry which is preliminary data.</text>
</comment>
<dbReference type="EMBL" id="BPVZ01000177">
    <property type="protein sequence ID" value="GKV44179.1"/>
    <property type="molecule type" value="Genomic_DNA"/>
</dbReference>
<evidence type="ECO:0000313" key="2">
    <source>
        <dbReference type="Proteomes" id="UP001054252"/>
    </source>
</evidence>
<organism evidence="1 2">
    <name type="scientific">Rubroshorea leprosula</name>
    <dbReference type="NCBI Taxonomy" id="152421"/>
    <lineage>
        <taxon>Eukaryota</taxon>
        <taxon>Viridiplantae</taxon>
        <taxon>Streptophyta</taxon>
        <taxon>Embryophyta</taxon>
        <taxon>Tracheophyta</taxon>
        <taxon>Spermatophyta</taxon>
        <taxon>Magnoliopsida</taxon>
        <taxon>eudicotyledons</taxon>
        <taxon>Gunneridae</taxon>
        <taxon>Pentapetalae</taxon>
        <taxon>rosids</taxon>
        <taxon>malvids</taxon>
        <taxon>Malvales</taxon>
        <taxon>Dipterocarpaceae</taxon>
        <taxon>Rubroshorea</taxon>
    </lineage>
</organism>
<evidence type="ECO:0000313" key="1">
    <source>
        <dbReference type="EMBL" id="GKV44179.1"/>
    </source>
</evidence>
<dbReference type="AlphaFoldDB" id="A0AAV5M311"/>
<protein>
    <submittedName>
        <fullName evidence="1">Uncharacterized protein</fullName>
    </submittedName>
</protein>
<sequence length="39" mass="4533">MISSGIKIQNFLYCGSLKYSFIIRLNLDRYAATHHSSRK</sequence>
<gene>
    <name evidence="1" type="ORF">SLEP1_g51384</name>
</gene>
<dbReference type="Proteomes" id="UP001054252">
    <property type="component" value="Unassembled WGS sequence"/>
</dbReference>
<proteinExistence type="predicted"/>
<name>A0AAV5M311_9ROSI</name>
<accession>A0AAV5M311</accession>
<keyword evidence="2" id="KW-1185">Reference proteome</keyword>
<reference evidence="1 2" key="1">
    <citation type="journal article" date="2021" name="Commun. Biol.">
        <title>The genome of Shorea leprosula (Dipterocarpaceae) highlights the ecological relevance of drought in aseasonal tropical rainforests.</title>
        <authorList>
            <person name="Ng K.K.S."/>
            <person name="Kobayashi M.J."/>
            <person name="Fawcett J.A."/>
            <person name="Hatakeyama M."/>
            <person name="Paape T."/>
            <person name="Ng C.H."/>
            <person name="Ang C.C."/>
            <person name="Tnah L.H."/>
            <person name="Lee C.T."/>
            <person name="Nishiyama T."/>
            <person name="Sese J."/>
            <person name="O'Brien M.J."/>
            <person name="Copetti D."/>
            <person name="Mohd Noor M.I."/>
            <person name="Ong R.C."/>
            <person name="Putra M."/>
            <person name="Sireger I.Z."/>
            <person name="Indrioko S."/>
            <person name="Kosugi Y."/>
            <person name="Izuno A."/>
            <person name="Isagi Y."/>
            <person name="Lee S.L."/>
            <person name="Shimizu K.K."/>
        </authorList>
    </citation>
    <scope>NUCLEOTIDE SEQUENCE [LARGE SCALE GENOMIC DNA]</scope>
    <source>
        <strain evidence="1">214</strain>
    </source>
</reference>